<protein>
    <submittedName>
        <fullName evidence="3">Glycoside hydrolase family 73 protein</fullName>
    </submittedName>
</protein>
<keyword evidence="1 3" id="KW-0378">Hydrolase</keyword>
<evidence type="ECO:0000256" key="1">
    <source>
        <dbReference type="ARBA" id="ARBA00022801"/>
    </source>
</evidence>
<dbReference type="SUPFAM" id="SSF53955">
    <property type="entry name" value="Lysozyme-like"/>
    <property type="match status" value="1"/>
</dbReference>
<dbReference type="Proteomes" id="UP001606134">
    <property type="component" value="Unassembled WGS sequence"/>
</dbReference>
<dbReference type="Pfam" id="PF01832">
    <property type="entry name" value="Glucosaminidase"/>
    <property type="match status" value="1"/>
</dbReference>
<evidence type="ECO:0000313" key="3">
    <source>
        <dbReference type="EMBL" id="MFG6488980.1"/>
    </source>
</evidence>
<dbReference type="RefSeq" id="WP_394414906.1">
    <property type="nucleotide sequence ID" value="NZ_JBIGIC010000010.1"/>
</dbReference>
<dbReference type="GO" id="GO:0016787">
    <property type="term" value="F:hydrolase activity"/>
    <property type="evidence" value="ECO:0007669"/>
    <property type="project" value="UniProtKB-KW"/>
</dbReference>
<organism evidence="3 4">
    <name type="scientific">Pelomonas candidula</name>
    <dbReference type="NCBI Taxonomy" id="3299025"/>
    <lineage>
        <taxon>Bacteria</taxon>
        <taxon>Pseudomonadati</taxon>
        <taxon>Pseudomonadota</taxon>
        <taxon>Betaproteobacteria</taxon>
        <taxon>Burkholderiales</taxon>
        <taxon>Sphaerotilaceae</taxon>
        <taxon>Roseateles</taxon>
    </lineage>
</organism>
<dbReference type="PRINTS" id="PR01002">
    <property type="entry name" value="FLGFLGJ"/>
</dbReference>
<comment type="caution">
    <text evidence="3">The sequence shown here is derived from an EMBL/GenBank/DDBJ whole genome shotgun (WGS) entry which is preliminary data.</text>
</comment>
<reference evidence="3 4" key="1">
    <citation type="submission" date="2024-08" db="EMBL/GenBank/DDBJ databases">
        <authorList>
            <person name="Lu H."/>
        </authorList>
    </citation>
    <scope>NUCLEOTIDE SEQUENCE [LARGE SCALE GENOMIC DNA]</scope>
    <source>
        <strain evidence="3 4">BYS78W</strain>
    </source>
</reference>
<proteinExistence type="predicted"/>
<dbReference type="InterPro" id="IPR023346">
    <property type="entry name" value="Lysozyme-like_dom_sf"/>
</dbReference>
<dbReference type="Gene3D" id="2.10.70.40">
    <property type="entry name" value="peptidoglycan hydrolase"/>
    <property type="match status" value="1"/>
</dbReference>
<evidence type="ECO:0000313" key="4">
    <source>
        <dbReference type="Proteomes" id="UP001606134"/>
    </source>
</evidence>
<sequence>MRSLEGLGAPGAGWNPVDAVAPQVGGGGFGALYGQLQAEVRQFIENGSGSAVTAPALSPEGLVHALRTAPGDTASPAEQQAFADTMTPLAREAASRLGVAPEVLVAHAALESGWGRQPLRRDDGSDAHNLFGIKAGSSWRGETVQADTTEFEAGQGRAQHASFRAYEDASASFLDLARLLGSNPRYRAALGTGSDAQAYGLALQRGGYATDPAYADKLARVTQRLQGGSR</sequence>
<dbReference type="InterPro" id="IPR002901">
    <property type="entry name" value="MGlyc_endo_b_GlcNAc-like_dom"/>
</dbReference>
<dbReference type="Gene3D" id="1.10.530.10">
    <property type="match status" value="1"/>
</dbReference>
<feature type="domain" description="Mannosyl-glycoprotein endo-beta-N-acetylglucosamidase-like" evidence="2">
    <location>
        <begin position="72"/>
        <end position="226"/>
    </location>
</feature>
<dbReference type="PANTHER" id="PTHR33308:SF9">
    <property type="entry name" value="PEPTIDOGLYCAN HYDROLASE FLGJ"/>
    <property type="match status" value="1"/>
</dbReference>
<name>A0ABW7HGJ8_9BURK</name>
<accession>A0ABW7HGJ8</accession>
<evidence type="ECO:0000259" key="2">
    <source>
        <dbReference type="SMART" id="SM00047"/>
    </source>
</evidence>
<dbReference type="SMART" id="SM00047">
    <property type="entry name" value="LYZ2"/>
    <property type="match status" value="1"/>
</dbReference>
<dbReference type="EMBL" id="JBIGIC010000010">
    <property type="protein sequence ID" value="MFG6488980.1"/>
    <property type="molecule type" value="Genomic_DNA"/>
</dbReference>
<dbReference type="InterPro" id="IPR051056">
    <property type="entry name" value="Glycosyl_Hydrolase_73"/>
</dbReference>
<dbReference type="PANTHER" id="PTHR33308">
    <property type="entry name" value="PEPTIDOGLYCAN HYDROLASE FLGJ"/>
    <property type="match status" value="1"/>
</dbReference>
<keyword evidence="4" id="KW-1185">Reference proteome</keyword>
<gene>
    <name evidence="3" type="ORF">ACG04R_20000</name>
</gene>